<dbReference type="GO" id="GO:0010181">
    <property type="term" value="F:FMN binding"/>
    <property type="evidence" value="ECO:0007669"/>
    <property type="project" value="InterPro"/>
</dbReference>
<evidence type="ECO:0000256" key="6">
    <source>
        <dbReference type="ARBA" id="ARBA00023004"/>
    </source>
</evidence>
<dbReference type="NCBIfam" id="NF038196">
    <property type="entry name" value="ferrodoxin_EFR1"/>
    <property type="match status" value="1"/>
</dbReference>
<keyword evidence="4" id="KW-0004">4Fe-4S</keyword>
<dbReference type="SUPFAM" id="SSF54862">
    <property type="entry name" value="4Fe-4S ferredoxins"/>
    <property type="match status" value="1"/>
</dbReference>
<keyword evidence="7" id="KW-0411">Iron-sulfur</keyword>
<evidence type="ECO:0000256" key="5">
    <source>
        <dbReference type="ARBA" id="ARBA00022723"/>
    </source>
</evidence>
<dbReference type="PROSITE" id="PS00198">
    <property type="entry name" value="4FE4S_FER_1"/>
    <property type="match status" value="2"/>
</dbReference>
<keyword evidence="11" id="KW-1185">Reference proteome</keyword>
<dbReference type="InterPro" id="IPR017896">
    <property type="entry name" value="4Fe4S_Fe-S-bd"/>
</dbReference>
<dbReference type="Pfam" id="PF13237">
    <property type="entry name" value="Fer4_10"/>
    <property type="match status" value="1"/>
</dbReference>
<feature type="domain" description="4Fe-4S ferredoxin-type" evidence="9">
    <location>
        <begin position="217"/>
        <end position="243"/>
    </location>
</feature>
<comment type="function">
    <text evidence="2">Ferredoxins are iron-sulfur proteins that transfer electrons in a wide variety of metabolic reactions.</text>
</comment>
<evidence type="ECO:0000259" key="8">
    <source>
        <dbReference type="PROSITE" id="PS50902"/>
    </source>
</evidence>
<dbReference type="SUPFAM" id="SSF52218">
    <property type="entry name" value="Flavoproteins"/>
    <property type="match status" value="1"/>
</dbReference>
<protein>
    <recommendedName>
        <fullName evidence="3">Ferredoxin</fullName>
    </recommendedName>
</protein>
<dbReference type="PANTHER" id="PTHR24960:SF79">
    <property type="entry name" value="PHOTOSYSTEM I IRON-SULFUR CENTER"/>
    <property type="match status" value="1"/>
</dbReference>
<evidence type="ECO:0000256" key="7">
    <source>
        <dbReference type="ARBA" id="ARBA00023014"/>
    </source>
</evidence>
<dbReference type="PATRIC" id="fig|1121290.3.peg.2006"/>
<evidence type="ECO:0000259" key="9">
    <source>
        <dbReference type="PROSITE" id="PS51379"/>
    </source>
</evidence>
<feature type="domain" description="Flavodoxin-like" evidence="8">
    <location>
        <begin position="3"/>
        <end position="139"/>
    </location>
</feature>
<evidence type="ECO:0000313" key="10">
    <source>
        <dbReference type="EMBL" id="OFI04975.1"/>
    </source>
</evidence>
<evidence type="ECO:0000256" key="4">
    <source>
        <dbReference type="ARBA" id="ARBA00022485"/>
    </source>
</evidence>
<proteinExistence type="predicted"/>
<keyword evidence="5" id="KW-0479">Metal-binding</keyword>
<dbReference type="PANTHER" id="PTHR24960">
    <property type="entry name" value="PHOTOSYSTEM I IRON-SULFUR CENTER-RELATED"/>
    <property type="match status" value="1"/>
</dbReference>
<organism evidence="10 11">
    <name type="scientific">Clostridium acetireducens DSM 10703</name>
    <dbReference type="NCBI Taxonomy" id="1121290"/>
    <lineage>
        <taxon>Bacteria</taxon>
        <taxon>Bacillati</taxon>
        <taxon>Bacillota</taxon>
        <taxon>Clostridia</taxon>
        <taxon>Eubacteriales</taxon>
        <taxon>Clostridiaceae</taxon>
        <taxon>Clostridium</taxon>
    </lineage>
</organism>
<dbReference type="Gene3D" id="3.40.50.360">
    <property type="match status" value="1"/>
</dbReference>
<dbReference type="InterPro" id="IPR050157">
    <property type="entry name" value="PSI_iron-sulfur_center"/>
</dbReference>
<dbReference type="GO" id="GO:0051539">
    <property type="term" value="F:4 iron, 4 sulfur cluster binding"/>
    <property type="evidence" value="ECO:0007669"/>
    <property type="project" value="UniProtKB-KW"/>
</dbReference>
<dbReference type="OrthoDB" id="9813995at2"/>
<dbReference type="PROSITE" id="PS51379">
    <property type="entry name" value="4FE4S_FER_2"/>
    <property type="match status" value="2"/>
</dbReference>
<gene>
    <name evidence="10" type="ORF">CLOACE_19890</name>
</gene>
<dbReference type="EMBL" id="LZFO01000037">
    <property type="protein sequence ID" value="OFI04975.1"/>
    <property type="molecule type" value="Genomic_DNA"/>
</dbReference>
<dbReference type="InterPro" id="IPR029039">
    <property type="entry name" value="Flavoprotein-like_sf"/>
</dbReference>
<comment type="caution">
    <text evidence="10">The sequence shown here is derived from an EMBL/GenBank/DDBJ whole genome shotgun (WGS) entry which is preliminary data.</text>
</comment>
<dbReference type="STRING" id="1121290.CLAOCE_19890"/>
<dbReference type="GO" id="GO:0016651">
    <property type="term" value="F:oxidoreductase activity, acting on NAD(P)H"/>
    <property type="evidence" value="ECO:0007669"/>
    <property type="project" value="UniProtKB-ARBA"/>
</dbReference>
<sequence length="259" mass="29794">MKGILYYFSGTGNTKWIADKMKYYFDLKGYELNLCSIEDIEDLNISKHKFIVIGTPIYGKSAPKLVEKFIKKIPNTKENMKCIIYSTQGSKSCAYIEIIKNILHKKGYNVVVQTTITMPNNYYFALGKISKINYVESILNLADKKVKYIVNKFVNNNIYIEKTYFIQLKLEALVSKAFKKTLPKLLKNLQVTNECMSCGRCIRNCPTSNITLENGKVVFHNNCILCLRCIYICPINAITYKGRKIVQIQNNIIKSLDIK</sequence>
<name>A0A1E8EWG1_9CLOT</name>
<dbReference type="GO" id="GO:0046872">
    <property type="term" value="F:metal ion binding"/>
    <property type="evidence" value="ECO:0007669"/>
    <property type="project" value="UniProtKB-KW"/>
</dbReference>
<keyword evidence="6" id="KW-0408">Iron</keyword>
<dbReference type="Gene3D" id="3.30.70.20">
    <property type="match status" value="1"/>
</dbReference>
<feature type="domain" description="4Fe-4S ferredoxin-type" evidence="9">
    <location>
        <begin position="187"/>
        <end position="215"/>
    </location>
</feature>
<dbReference type="PROSITE" id="PS50902">
    <property type="entry name" value="FLAVODOXIN_LIKE"/>
    <property type="match status" value="1"/>
</dbReference>
<evidence type="ECO:0000256" key="3">
    <source>
        <dbReference type="ARBA" id="ARBA00013529"/>
    </source>
</evidence>
<dbReference type="InterPro" id="IPR026816">
    <property type="entry name" value="Flavodoxin_dom"/>
</dbReference>
<dbReference type="InterPro" id="IPR047964">
    <property type="entry name" value="EFR1-like"/>
</dbReference>
<comment type="cofactor">
    <cofactor evidence="1">
        <name>[4Fe-4S] cluster</name>
        <dbReference type="ChEBI" id="CHEBI:49883"/>
    </cofactor>
</comment>
<evidence type="ECO:0000256" key="1">
    <source>
        <dbReference type="ARBA" id="ARBA00001966"/>
    </source>
</evidence>
<dbReference type="AlphaFoldDB" id="A0A1E8EWG1"/>
<accession>A0A1E8EWG1</accession>
<evidence type="ECO:0000313" key="11">
    <source>
        <dbReference type="Proteomes" id="UP000175744"/>
    </source>
</evidence>
<dbReference type="Proteomes" id="UP000175744">
    <property type="component" value="Unassembled WGS sequence"/>
</dbReference>
<evidence type="ECO:0000256" key="2">
    <source>
        <dbReference type="ARBA" id="ARBA00003532"/>
    </source>
</evidence>
<reference evidence="10 11" key="1">
    <citation type="submission" date="2016-06" db="EMBL/GenBank/DDBJ databases">
        <title>Genome sequence of Clostridium acetireducens DSM 10703.</title>
        <authorList>
            <person name="Poehlein A."/>
            <person name="Fluechter S."/>
            <person name="Duerre P."/>
            <person name="Daniel R."/>
        </authorList>
    </citation>
    <scope>NUCLEOTIDE SEQUENCE [LARGE SCALE GENOMIC DNA]</scope>
    <source>
        <strain evidence="10 11">DSM 10703</strain>
    </source>
</reference>
<dbReference type="Pfam" id="PF12724">
    <property type="entry name" value="Flavodoxin_5"/>
    <property type="match status" value="1"/>
</dbReference>
<dbReference type="InterPro" id="IPR017900">
    <property type="entry name" value="4Fe4S_Fe_S_CS"/>
</dbReference>
<dbReference type="InterPro" id="IPR008254">
    <property type="entry name" value="Flavodoxin/NO_synth"/>
</dbReference>